<dbReference type="InterPro" id="IPR011990">
    <property type="entry name" value="TPR-like_helical_dom_sf"/>
</dbReference>
<evidence type="ECO:0000256" key="3">
    <source>
        <dbReference type="ARBA" id="ARBA00023237"/>
    </source>
</evidence>
<dbReference type="InterPro" id="IPR011659">
    <property type="entry name" value="WD40"/>
</dbReference>
<dbReference type="PRINTS" id="PR01021">
    <property type="entry name" value="OMPADOMAIN"/>
</dbReference>
<feature type="domain" description="OmpA-like" evidence="5">
    <location>
        <begin position="515"/>
        <end position="637"/>
    </location>
</feature>
<dbReference type="SUPFAM" id="SSF103088">
    <property type="entry name" value="OmpA-like"/>
    <property type="match status" value="1"/>
</dbReference>
<dbReference type="Gene3D" id="2.60.40.1120">
    <property type="entry name" value="Carboxypeptidase-like, regulatory domain"/>
    <property type="match status" value="1"/>
</dbReference>
<evidence type="ECO:0000256" key="4">
    <source>
        <dbReference type="PROSITE-ProRule" id="PRU00473"/>
    </source>
</evidence>
<dbReference type="SUPFAM" id="SSF49464">
    <property type="entry name" value="Carboxypeptidase regulatory domain-like"/>
    <property type="match status" value="1"/>
</dbReference>
<dbReference type="Gene3D" id="1.25.40.10">
    <property type="entry name" value="Tetratricopeptide repeat domain"/>
    <property type="match status" value="1"/>
</dbReference>
<dbReference type="InterPro" id="IPR006665">
    <property type="entry name" value="OmpA-like"/>
</dbReference>
<dbReference type="Gene3D" id="2.120.10.30">
    <property type="entry name" value="TolB, C-terminal domain"/>
    <property type="match status" value="1"/>
</dbReference>
<reference evidence="7 8" key="1">
    <citation type="journal article" date="2016" name="Nat. Commun.">
        <title>Microbial interactions lead to rapid micro-scale successions on model marine particles.</title>
        <authorList>
            <person name="Datta M.S."/>
            <person name="Sliwerska E."/>
            <person name="Gore J."/>
            <person name="Polz M.F."/>
            <person name="Cordero O.X."/>
        </authorList>
    </citation>
    <scope>NUCLEOTIDE SEQUENCE [LARGE SCALE GENOMIC DNA]</scope>
    <source>
        <strain evidence="7 8">4G03</strain>
    </source>
</reference>
<keyword evidence="3" id="KW-0998">Cell outer membrane</keyword>
<dbReference type="Proteomes" id="UP001242342">
    <property type="component" value="Unassembled WGS sequence"/>
</dbReference>
<dbReference type="Pfam" id="PF00691">
    <property type="entry name" value="OmpA"/>
    <property type="match status" value="1"/>
</dbReference>
<keyword evidence="2 4" id="KW-0472">Membrane</keyword>
<accession>A0A2G1BVS6</accession>
<dbReference type="SUPFAM" id="SSF48452">
    <property type="entry name" value="TPR-like"/>
    <property type="match status" value="1"/>
</dbReference>
<proteinExistence type="predicted"/>
<dbReference type="Gene3D" id="3.30.1330.60">
    <property type="entry name" value="OmpA-like domain"/>
    <property type="match status" value="1"/>
</dbReference>
<dbReference type="SUPFAM" id="SSF82171">
    <property type="entry name" value="DPP6 N-terminal domain-like"/>
    <property type="match status" value="1"/>
</dbReference>
<evidence type="ECO:0000313" key="7">
    <source>
        <dbReference type="EMBL" id="PHN97695.1"/>
    </source>
</evidence>
<reference evidence="7" key="2">
    <citation type="submission" date="2017-10" db="EMBL/GenBank/DDBJ databases">
        <authorList>
            <person name="Enke T.N."/>
            <person name="Cordero O.X."/>
        </authorList>
    </citation>
    <scope>NUCLEOTIDE SEQUENCE</scope>
    <source>
        <strain evidence="7">4G03</strain>
    </source>
</reference>
<name>A0A2G1BVS6_9FLAO</name>
<dbReference type="Pfam" id="PF07676">
    <property type="entry name" value="PD40"/>
    <property type="match status" value="3"/>
</dbReference>
<evidence type="ECO:0000313" key="8">
    <source>
        <dbReference type="Proteomes" id="UP000222163"/>
    </source>
</evidence>
<dbReference type="PANTHER" id="PTHR30329">
    <property type="entry name" value="STATOR ELEMENT OF FLAGELLAR MOTOR COMPLEX"/>
    <property type="match status" value="1"/>
</dbReference>
<evidence type="ECO:0000313" key="9">
    <source>
        <dbReference type="Proteomes" id="UP001242342"/>
    </source>
</evidence>
<dbReference type="InterPro" id="IPR011042">
    <property type="entry name" value="6-blade_b-propeller_TolB-like"/>
</dbReference>
<dbReference type="InterPro" id="IPR008969">
    <property type="entry name" value="CarboxyPept-like_regulatory"/>
</dbReference>
<dbReference type="PANTHER" id="PTHR30329:SF21">
    <property type="entry name" value="LIPOPROTEIN YIAD-RELATED"/>
    <property type="match status" value="1"/>
</dbReference>
<evidence type="ECO:0000259" key="5">
    <source>
        <dbReference type="PROSITE" id="PS51123"/>
    </source>
</evidence>
<dbReference type="Pfam" id="PF13620">
    <property type="entry name" value="CarboxypepD_reg"/>
    <property type="match status" value="1"/>
</dbReference>
<dbReference type="GO" id="GO:0009279">
    <property type="term" value="C:cell outer membrane"/>
    <property type="evidence" value="ECO:0007669"/>
    <property type="project" value="UniProtKB-SubCell"/>
</dbReference>
<dbReference type="EMBL" id="PDUU01000004">
    <property type="protein sequence ID" value="PHN97695.1"/>
    <property type="molecule type" value="Genomic_DNA"/>
</dbReference>
<dbReference type="CDD" id="cd07185">
    <property type="entry name" value="OmpA_C-like"/>
    <property type="match status" value="1"/>
</dbReference>
<comment type="subcellular location">
    <subcellularLocation>
        <location evidence="1">Cell outer membrane</location>
    </subcellularLocation>
</comment>
<dbReference type="InterPro" id="IPR050330">
    <property type="entry name" value="Bact_OuterMem_StrucFunc"/>
</dbReference>
<comment type="caution">
    <text evidence="7">The sequence shown here is derived from an EMBL/GenBank/DDBJ whole genome shotgun (WGS) entry which is preliminary data.</text>
</comment>
<dbReference type="Proteomes" id="UP000222163">
    <property type="component" value="Unassembled WGS sequence"/>
</dbReference>
<dbReference type="AlphaFoldDB" id="A0A2G1BVS6"/>
<dbReference type="RefSeq" id="WP_099214610.1">
    <property type="nucleotide sequence ID" value="NZ_JAUYVU010000014.1"/>
</dbReference>
<protein>
    <submittedName>
        <fullName evidence="6">OmpA family protein</fullName>
    </submittedName>
</protein>
<gene>
    <name evidence="7" type="ORF">CSC81_04600</name>
    <name evidence="6" type="ORF">Q8W23_14555</name>
</gene>
<reference evidence="6 9" key="3">
    <citation type="submission" date="2023-07" db="EMBL/GenBank/DDBJ databases">
        <title>Genome content predicts the carbon catabolic preferences of heterotrophic bacteria.</title>
        <authorList>
            <person name="Gralka M."/>
        </authorList>
    </citation>
    <scope>NUCLEOTIDE SEQUENCE [LARGE SCALE GENOMIC DNA]</scope>
    <source>
        <strain evidence="6 9">4G03</strain>
    </source>
</reference>
<evidence type="ECO:0000256" key="1">
    <source>
        <dbReference type="ARBA" id="ARBA00004442"/>
    </source>
</evidence>
<sequence length="637" mass="73693">MKKAIHFLLIIVFIPTTINSQRKYAANRYFEEFSYKKSAELYQSIYNKGDNSYTVLSRLGDSYYFNFKYVMAEKNYQELMKLYENSAKPKHIFRYAQVLKTNGKIKESDKWLLKLNKNDSRVKALEENTNYFVEYSNREKTYINIHNLSSNTSYSDFGGHIHNDHLYFSSTQPKTEKDKKLYRWNNQPYLNIYKAKQSNDSIKFLDVGKPIILEELSSKYHESNIVISKDGKTAYFTRDNFDGKRLIGDENNISHLKIYKATKRGKIWEDIKELPFNSNSFSCGHPALSPDEKTLYFVSDMPNGYGDTDIYKIAILENDTYGKPENLGKPINTESKEMFPFIGNDNVLYFSSDGHIGLGGLDVFEAKITSNSYTKPVNLGSPVNGSFDDFAFIINDKHTQGYFSSNRKDGKGDDDIYSFKIYDCKQNIKGVISDSRTGNPIPNATVQLINKQGEPILTKTTKKDGSYLFEKIDCEKSFVVVVSKKDYRNSQKNTKTLDVNKRLITENIQLESLIVDDQIIIKPIYFDFDLYNIREDAEYELEHIVSVLKDNPNINIIIESHTDSRGSKAYNKLLSDKRAKSTRDYILSRGISSKRIKSAIGYGEEQLLNNCNDLNQNKCTEKEHQLNRRSYFYIEKK</sequence>
<evidence type="ECO:0000256" key="2">
    <source>
        <dbReference type="ARBA" id="ARBA00023136"/>
    </source>
</evidence>
<evidence type="ECO:0000313" key="6">
    <source>
        <dbReference type="EMBL" id="MDP2542696.1"/>
    </source>
</evidence>
<keyword evidence="9" id="KW-1185">Reference proteome</keyword>
<dbReference type="EMBL" id="JAUYVU010000014">
    <property type="protein sequence ID" value="MDP2542696.1"/>
    <property type="molecule type" value="Genomic_DNA"/>
</dbReference>
<dbReference type="PROSITE" id="PS51123">
    <property type="entry name" value="OMPA_2"/>
    <property type="match status" value="1"/>
</dbReference>
<dbReference type="InterPro" id="IPR036737">
    <property type="entry name" value="OmpA-like_sf"/>
</dbReference>
<organism evidence="7 8">
    <name type="scientific">Tenacibaculum discolor</name>
    <dbReference type="NCBI Taxonomy" id="361581"/>
    <lineage>
        <taxon>Bacteria</taxon>
        <taxon>Pseudomonadati</taxon>
        <taxon>Bacteroidota</taxon>
        <taxon>Flavobacteriia</taxon>
        <taxon>Flavobacteriales</taxon>
        <taxon>Flavobacteriaceae</taxon>
        <taxon>Tenacibaculum</taxon>
    </lineage>
</organism>
<dbReference type="InterPro" id="IPR006664">
    <property type="entry name" value="OMP_bac"/>
</dbReference>